<dbReference type="Pfam" id="PF00561">
    <property type="entry name" value="Abhydrolase_1"/>
    <property type="match status" value="1"/>
</dbReference>
<dbReference type="InterPro" id="IPR029058">
    <property type="entry name" value="AB_hydrolase_fold"/>
</dbReference>
<dbReference type="GO" id="GO:0016020">
    <property type="term" value="C:membrane"/>
    <property type="evidence" value="ECO:0007669"/>
    <property type="project" value="TreeGrafter"/>
</dbReference>
<protein>
    <submittedName>
        <fullName evidence="3">Alpha/beta hydrolase</fullName>
    </submittedName>
</protein>
<dbReference type="SUPFAM" id="SSF53474">
    <property type="entry name" value="alpha/beta-Hydrolases"/>
    <property type="match status" value="1"/>
</dbReference>
<dbReference type="KEGG" id="dlu:A6035_00410"/>
<evidence type="ECO:0000259" key="2">
    <source>
        <dbReference type="Pfam" id="PF00561"/>
    </source>
</evidence>
<keyword evidence="1 3" id="KW-0378">Hydrolase</keyword>
<dbReference type="InterPro" id="IPR000073">
    <property type="entry name" value="AB_hydrolase_1"/>
</dbReference>
<dbReference type="InterPro" id="IPR050266">
    <property type="entry name" value="AB_hydrolase_sf"/>
</dbReference>
<dbReference type="PANTHER" id="PTHR43798">
    <property type="entry name" value="MONOACYLGLYCEROL LIPASE"/>
    <property type="match status" value="1"/>
</dbReference>
<proteinExistence type="predicted"/>
<reference evidence="3 4" key="1">
    <citation type="submission" date="2016-04" db="EMBL/GenBank/DDBJ databases">
        <title>Complete genome sequence of Dietzia lutea YIM 80766T, a strain isolated from desert soil in Egypt.</title>
        <authorList>
            <person name="Zhao J."/>
            <person name="Hu B."/>
            <person name="Geng S."/>
            <person name="Nie Y."/>
            <person name="Tang Y."/>
        </authorList>
    </citation>
    <scope>NUCLEOTIDE SEQUENCE [LARGE SCALE GENOMIC DNA]</scope>
    <source>
        <strain evidence="3 4">YIM 80766</strain>
    </source>
</reference>
<dbReference type="AlphaFoldDB" id="A0A2S1RBH5"/>
<keyword evidence="4" id="KW-1185">Reference proteome</keyword>
<evidence type="ECO:0000256" key="1">
    <source>
        <dbReference type="ARBA" id="ARBA00022801"/>
    </source>
</evidence>
<dbReference type="PRINTS" id="PR00412">
    <property type="entry name" value="EPOXHYDRLASE"/>
</dbReference>
<organism evidence="3 4">
    <name type="scientific">Dietzia lutea</name>
    <dbReference type="NCBI Taxonomy" id="546160"/>
    <lineage>
        <taxon>Bacteria</taxon>
        <taxon>Bacillati</taxon>
        <taxon>Actinomycetota</taxon>
        <taxon>Actinomycetes</taxon>
        <taxon>Mycobacteriales</taxon>
        <taxon>Dietziaceae</taxon>
        <taxon>Dietzia</taxon>
    </lineage>
</organism>
<sequence length="289" mass="31326">MSSAEPPLLELATDRGVLRYREAGDGPPLLLLHGSGPGVTGWRNFSGNVPAFAEHFRTIVLELPGFGVSDPAGDQHPMASAQTAVQDFVDGLGLERLSLIGNSMGGFVATQFALDRPEQVEKLVTVGGAGVSIFSPGPGEGIIRLSAFVEDPTRERLIEWLHSMVYDKFLVTEEMIEQRWAQATDPETLASSRLMYGREALAAMAAAPRDAAVVPAWARLGQVQAPTLITWGRDDRVSPVDMALLPLRMLPRGEIHVFPNCGHWVMIEQKAAFESVVLGFLTRDVNNAT</sequence>
<name>A0A2S1RBH5_9ACTN</name>
<gene>
    <name evidence="3" type="ORF">A6035_00410</name>
</gene>
<dbReference type="PRINTS" id="PR00111">
    <property type="entry name" value="ABHYDROLASE"/>
</dbReference>
<dbReference type="PANTHER" id="PTHR43798:SF31">
    <property type="entry name" value="AB HYDROLASE SUPERFAMILY PROTEIN YCLE"/>
    <property type="match status" value="1"/>
</dbReference>
<dbReference type="Proteomes" id="UP000244928">
    <property type="component" value="Chromosome"/>
</dbReference>
<dbReference type="EMBL" id="CP015449">
    <property type="protein sequence ID" value="AWH93625.1"/>
    <property type="molecule type" value="Genomic_DNA"/>
</dbReference>
<dbReference type="Gene3D" id="3.40.50.1820">
    <property type="entry name" value="alpha/beta hydrolase"/>
    <property type="match status" value="1"/>
</dbReference>
<dbReference type="GO" id="GO:0016787">
    <property type="term" value="F:hydrolase activity"/>
    <property type="evidence" value="ECO:0007669"/>
    <property type="project" value="UniProtKB-KW"/>
</dbReference>
<dbReference type="RefSeq" id="WP_108848984.1">
    <property type="nucleotide sequence ID" value="NZ_CP015449.1"/>
</dbReference>
<evidence type="ECO:0000313" key="3">
    <source>
        <dbReference type="EMBL" id="AWH93625.1"/>
    </source>
</evidence>
<feature type="domain" description="AB hydrolase-1" evidence="2">
    <location>
        <begin position="27"/>
        <end position="268"/>
    </location>
</feature>
<evidence type="ECO:0000313" key="4">
    <source>
        <dbReference type="Proteomes" id="UP000244928"/>
    </source>
</evidence>
<accession>A0A2S1RBH5</accession>
<dbReference type="InterPro" id="IPR000639">
    <property type="entry name" value="Epox_hydrolase-like"/>
</dbReference>